<dbReference type="OMA" id="NPHGGKE"/>
<dbReference type="Pfam" id="PF17403">
    <property type="entry name" value="Nrap_D2"/>
    <property type="match status" value="1"/>
</dbReference>
<feature type="domain" description="Nrap protein" evidence="9">
    <location>
        <begin position="472"/>
        <end position="624"/>
    </location>
</feature>
<feature type="domain" description="Nrap protein" evidence="8">
    <location>
        <begin position="340"/>
        <end position="465"/>
    </location>
</feature>
<name>A0A0L0T584_ALLM3</name>
<evidence type="ECO:0000313" key="14">
    <source>
        <dbReference type="Proteomes" id="UP000054350"/>
    </source>
</evidence>
<dbReference type="Gene3D" id="1.10.1410.10">
    <property type="match status" value="1"/>
</dbReference>
<dbReference type="Proteomes" id="UP000054350">
    <property type="component" value="Unassembled WGS sequence"/>
</dbReference>
<evidence type="ECO:0000259" key="10">
    <source>
        <dbReference type="Pfam" id="PF17405"/>
    </source>
</evidence>
<keyword evidence="14" id="KW-1185">Reference proteome</keyword>
<dbReference type="eggNOG" id="KOG2054">
    <property type="taxonomic scope" value="Eukaryota"/>
</dbReference>
<feature type="domain" description="Nrap protein" evidence="7">
    <location>
        <begin position="199"/>
        <end position="334"/>
    </location>
</feature>
<dbReference type="InterPro" id="IPR035367">
    <property type="entry name" value="Nrap_D2"/>
</dbReference>
<dbReference type="AlphaFoldDB" id="A0A0L0T584"/>
<dbReference type="InterPro" id="IPR035368">
    <property type="entry name" value="Nrap_D3"/>
</dbReference>
<keyword evidence="3 5" id="KW-0694">RNA-binding</keyword>
<dbReference type="GO" id="GO:0006409">
    <property type="term" value="P:tRNA export from nucleus"/>
    <property type="evidence" value="ECO:0007669"/>
    <property type="project" value="TreeGrafter"/>
</dbReference>
<organism evidence="13 14">
    <name type="scientific">Allomyces macrogynus (strain ATCC 38327)</name>
    <name type="common">Allomyces javanicus var. macrogynus</name>
    <dbReference type="NCBI Taxonomy" id="578462"/>
    <lineage>
        <taxon>Eukaryota</taxon>
        <taxon>Fungi</taxon>
        <taxon>Fungi incertae sedis</taxon>
        <taxon>Blastocladiomycota</taxon>
        <taxon>Blastocladiomycetes</taxon>
        <taxon>Blastocladiales</taxon>
        <taxon>Blastocladiaceae</taxon>
        <taxon>Allomyces</taxon>
    </lineage>
</organism>
<keyword evidence="5" id="KW-0698">rRNA processing</keyword>
<dbReference type="EMBL" id="GG745362">
    <property type="protein sequence ID" value="KNE69709.1"/>
    <property type="molecule type" value="Genomic_DNA"/>
</dbReference>
<comment type="similarity">
    <text evidence="2 5">Belongs to the NRAP family.</text>
</comment>
<dbReference type="GO" id="GO:0034456">
    <property type="term" value="C:UTP-C complex"/>
    <property type="evidence" value="ECO:0007669"/>
    <property type="project" value="TreeGrafter"/>
</dbReference>
<reference evidence="13 14" key="1">
    <citation type="submission" date="2009-11" db="EMBL/GenBank/DDBJ databases">
        <title>Annotation of Allomyces macrogynus ATCC 38327.</title>
        <authorList>
            <consortium name="The Broad Institute Genome Sequencing Platform"/>
            <person name="Russ C."/>
            <person name="Cuomo C."/>
            <person name="Burger G."/>
            <person name="Gray M.W."/>
            <person name="Holland P.W.H."/>
            <person name="King N."/>
            <person name="Lang F.B.F."/>
            <person name="Roger A.J."/>
            <person name="Ruiz-Trillo I."/>
            <person name="Young S.K."/>
            <person name="Zeng Q."/>
            <person name="Gargeya S."/>
            <person name="Fitzgerald M."/>
            <person name="Haas B."/>
            <person name="Abouelleil A."/>
            <person name="Alvarado L."/>
            <person name="Arachchi H.M."/>
            <person name="Berlin A."/>
            <person name="Chapman S.B."/>
            <person name="Gearin G."/>
            <person name="Goldberg J."/>
            <person name="Griggs A."/>
            <person name="Gujja S."/>
            <person name="Hansen M."/>
            <person name="Heiman D."/>
            <person name="Howarth C."/>
            <person name="Larimer J."/>
            <person name="Lui A."/>
            <person name="MacDonald P.J.P."/>
            <person name="McCowen C."/>
            <person name="Montmayeur A."/>
            <person name="Murphy C."/>
            <person name="Neiman D."/>
            <person name="Pearson M."/>
            <person name="Priest M."/>
            <person name="Roberts A."/>
            <person name="Saif S."/>
            <person name="Shea T."/>
            <person name="Sisk P."/>
            <person name="Stolte C."/>
            <person name="Sykes S."/>
            <person name="Wortman J."/>
            <person name="Nusbaum C."/>
            <person name="Birren B."/>
        </authorList>
    </citation>
    <scope>NUCLEOTIDE SEQUENCE [LARGE SCALE GENOMIC DNA]</scope>
    <source>
        <strain evidence="13 14">ATCC 38327</strain>
    </source>
</reference>
<dbReference type="GO" id="GO:0003723">
    <property type="term" value="F:RNA binding"/>
    <property type="evidence" value="ECO:0007669"/>
    <property type="project" value="UniProtKB-KW"/>
</dbReference>
<evidence type="ECO:0000259" key="8">
    <source>
        <dbReference type="Pfam" id="PF17403"/>
    </source>
</evidence>
<proteinExistence type="inferred from homology"/>
<dbReference type="InterPro" id="IPR035369">
    <property type="entry name" value="Nrap_D4"/>
</dbReference>
<dbReference type="Pfam" id="PF17405">
    <property type="entry name" value="Nrap_D4"/>
    <property type="match status" value="1"/>
</dbReference>
<dbReference type="Gene3D" id="3.30.70.3030">
    <property type="match status" value="1"/>
</dbReference>
<feature type="region of interest" description="Disordered" evidence="6">
    <location>
        <begin position="1"/>
        <end position="81"/>
    </location>
</feature>
<evidence type="ECO:0000256" key="3">
    <source>
        <dbReference type="ARBA" id="ARBA00022884"/>
    </source>
</evidence>
<dbReference type="InterPro" id="IPR035371">
    <property type="entry name" value="Nrap_D6"/>
</dbReference>
<dbReference type="PANTHER" id="PTHR17972:SF0">
    <property type="entry name" value="NUCLEOLAR PROTEIN 6"/>
    <property type="match status" value="1"/>
</dbReference>
<accession>A0A0L0T584</accession>
<dbReference type="STRING" id="578462.A0A0L0T584"/>
<feature type="region of interest" description="Disordered" evidence="6">
    <location>
        <begin position="866"/>
        <end position="888"/>
    </location>
</feature>
<dbReference type="VEuPathDB" id="FungiDB:AMAG_14255"/>
<sequence>MSLPGADYVDDDVAMQAFSDSDDGSHDGSDHDDLDAMSDDDGNESTLNPARDDDPMVMIFDGADSSAVPTSSKSKKASNQQPHVKITDLLQMDSVFDLQVDSLLAEVAVAIPPAARDLLVRIKTALESSKPLGPLSHVQAQTHLRKARIAWPWTVDLGKDVQYAFAYAAPARIDVVGGFLVGGEKKGALIKRRDGYNLDLAVQMPSNLFQPKDHTNYRYFYKRAFYLAHVASLLQPILKGKESLAFAYDHHDVRKPVLHVAFPAGKKITARIVIRPTIAADLFRADKISPTRNNVRPADDSPIAGDFPATPAYNAAILADMHVLTHLHTLHTAAVKAPALHDAMRLLKVWCEQRNLNAWAFPLVYAAAALVHQGQVGRDLCASHIFRMVVFYLANHDWTTPLVLGAPNATVSADEFAGVDVAVVDQNGVNLASWATRTDAVLLKMELAHACRLAERGDFPSLFLTPAIHACSKYDHLISIPVTSTPPAFYNPRVRLDFPHPAHFLTRAVPRLLTRALTDRVHVATTLPTTTSTWPITDTPHAPVPDTITVGLIYHADHYARSVDVGPSPADDEAGARDFRRVWGTKAELRRFPDGTIRESVAWTKLGHSVVAEVVDYVVQRHMQVGPTHWTSRPSVKMLKSVVKASAGTHVADMPIDTAFRKLETILFGLDDAPLPVAAVLPVAPELTRTAIAAHRHPALFVLELESSGKWPAEPQALYHMMTLFLVRYAQLLTPHGVVARVVTSPLSLDLVFAGHQFTMFLKPRGGAALVADIKHAQDVHQLALAHAGFAENVRLVKLFVARHMLGYHVHDQAVEVLVAHVFTVLERVYPKVPVSPVLALVRVLEVVTRHDWKQPLVVKTRQAAAKLDEDEDEGTNKDSTTATVAASPPADGTVVIASEHKRHVIETVAMRRFRQVAKAALGYLQTSSQTLPPTDLRPVLATTAHDHDILISLKREIVNEYVVPGRARPAHMGFDPVDMYLRDVTKHVGSLARVFFNDVDGDVVGVVLDPMQLVPRRWAVGHASVVNPRVLPSAKTEEEDEDEMEVDGVAGKKRQQVMVQVNVESMAAELARLGEGLVARVTVQREEVLHVASA</sequence>
<evidence type="ECO:0000313" key="13">
    <source>
        <dbReference type="EMBL" id="KNE69709.1"/>
    </source>
</evidence>
<evidence type="ECO:0000259" key="12">
    <source>
        <dbReference type="Pfam" id="PF17407"/>
    </source>
</evidence>
<dbReference type="PANTHER" id="PTHR17972">
    <property type="entry name" value="NUCLEOLAR RNA-ASSOCIATED PROTEIN"/>
    <property type="match status" value="1"/>
</dbReference>
<feature type="domain" description="Nrap protein" evidence="12">
    <location>
        <begin position="947"/>
        <end position="1082"/>
    </location>
</feature>
<evidence type="ECO:0000259" key="7">
    <source>
        <dbReference type="Pfam" id="PF03813"/>
    </source>
</evidence>
<dbReference type="InterPro" id="IPR035082">
    <property type="entry name" value="Nrap_D1"/>
</dbReference>
<keyword evidence="5" id="KW-0690">Ribosome biogenesis</keyword>
<dbReference type="Pfam" id="PF17406">
    <property type="entry name" value="Nrap_D5"/>
    <property type="match status" value="1"/>
</dbReference>
<comment type="subcellular location">
    <subcellularLocation>
        <location evidence="1 5">Nucleus</location>
        <location evidence="1 5">Nucleolus</location>
    </subcellularLocation>
</comment>
<keyword evidence="5" id="KW-0687">Ribonucleoprotein</keyword>
<keyword evidence="4 5" id="KW-0539">Nucleus</keyword>
<dbReference type="InterPro" id="IPR005554">
    <property type="entry name" value="NOL6/Upt22"/>
</dbReference>
<feature type="compositionally biased region" description="Acidic residues" evidence="6">
    <location>
        <begin position="32"/>
        <end position="43"/>
    </location>
</feature>
<evidence type="ECO:0000256" key="5">
    <source>
        <dbReference type="RuleBase" id="RU364032"/>
    </source>
</evidence>
<dbReference type="GO" id="GO:0032545">
    <property type="term" value="C:CURI complex"/>
    <property type="evidence" value="ECO:0007669"/>
    <property type="project" value="TreeGrafter"/>
</dbReference>
<gene>
    <name evidence="13" type="ORF">AMAG_14255</name>
</gene>
<dbReference type="OrthoDB" id="10251401at2759"/>
<dbReference type="Pfam" id="PF17407">
    <property type="entry name" value="Nrap_D6"/>
    <property type="match status" value="1"/>
</dbReference>
<evidence type="ECO:0000256" key="4">
    <source>
        <dbReference type="ARBA" id="ARBA00023242"/>
    </source>
</evidence>
<dbReference type="InterPro" id="IPR035370">
    <property type="entry name" value="Nrap_D5"/>
</dbReference>
<evidence type="ECO:0000256" key="1">
    <source>
        <dbReference type="ARBA" id="ARBA00004604"/>
    </source>
</evidence>
<dbReference type="GO" id="GO:0032040">
    <property type="term" value="C:small-subunit processome"/>
    <property type="evidence" value="ECO:0007669"/>
    <property type="project" value="TreeGrafter"/>
</dbReference>
<feature type="domain" description="Nrap protein" evidence="10">
    <location>
        <begin position="654"/>
        <end position="744"/>
    </location>
</feature>
<protein>
    <recommendedName>
        <fullName evidence="5">U3 small nucleolar RNA-associated protein 22</fullName>
    </recommendedName>
</protein>
<dbReference type="Pfam" id="PF03813">
    <property type="entry name" value="Nrap"/>
    <property type="match status" value="1"/>
</dbReference>
<evidence type="ECO:0000259" key="9">
    <source>
        <dbReference type="Pfam" id="PF17404"/>
    </source>
</evidence>
<dbReference type="GO" id="GO:0006364">
    <property type="term" value="P:rRNA processing"/>
    <property type="evidence" value="ECO:0007669"/>
    <property type="project" value="UniProtKB-KW"/>
</dbReference>
<feature type="domain" description="Nrap protein" evidence="11">
    <location>
        <begin position="789"/>
        <end position="929"/>
    </location>
</feature>
<dbReference type="Pfam" id="PF17404">
    <property type="entry name" value="Nrap_D3"/>
    <property type="match status" value="1"/>
</dbReference>
<feature type="compositionally biased region" description="Polar residues" evidence="6">
    <location>
        <begin position="67"/>
        <end position="81"/>
    </location>
</feature>
<evidence type="ECO:0000259" key="11">
    <source>
        <dbReference type="Pfam" id="PF17406"/>
    </source>
</evidence>
<reference evidence="14" key="2">
    <citation type="submission" date="2009-11" db="EMBL/GenBank/DDBJ databases">
        <title>The Genome Sequence of Allomyces macrogynus strain ATCC 38327.</title>
        <authorList>
            <consortium name="The Broad Institute Genome Sequencing Platform"/>
            <person name="Russ C."/>
            <person name="Cuomo C."/>
            <person name="Shea T."/>
            <person name="Young S.K."/>
            <person name="Zeng Q."/>
            <person name="Koehrsen M."/>
            <person name="Haas B."/>
            <person name="Borodovsky M."/>
            <person name="Guigo R."/>
            <person name="Alvarado L."/>
            <person name="Berlin A."/>
            <person name="Borenstein D."/>
            <person name="Chen Z."/>
            <person name="Engels R."/>
            <person name="Freedman E."/>
            <person name="Gellesch M."/>
            <person name="Goldberg J."/>
            <person name="Griggs A."/>
            <person name="Gujja S."/>
            <person name="Heiman D."/>
            <person name="Hepburn T."/>
            <person name="Howarth C."/>
            <person name="Jen D."/>
            <person name="Larson L."/>
            <person name="Lewis B."/>
            <person name="Mehta T."/>
            <person name="Park D."/>
            <person name="Pearson M."/>
            <person name="Roberts A."/>
            <person name="Saif S."/>
            <person name="Shenoy N."/>
            <person name="Sisk P."/>
            <person name="Stolte C."/>
            <person name="Sykes S."/>
            <person name="Walk T."/>
            <person name="White J."/>
            <person name="Yandava C."/>
            <person name="Burger G."/>
            <person name="Gray M.W."/>
            <person name="Holland P.W.H."/>
            <person name="King N."/>
            <person name="Lang F.B.F."/>
            <person name="Roger A.J."/>
            <person name="Ruiz-Trillo I."/>
            <person name="Lander E."/>
            <person name="Nusbaum C."/>
        </authorList>
    </citation>
    <scope>NUCLEOTIDE SEQUENCE [LARGE SCALE GENOMIC DNA]</scope>
    <source>
        <strain evidence="14">ATCC 38327</strain>
    </source>
</reference>
<evidence type="ECO:0000256" key="6">
    <source>
        <dbReference type="SAM" id="MobiDB-lite"/>
    </source>
</evidence>
<evidence type="ECO:0000256" key="2">
    <source>
        <dbReference type="ARBA" id="ARBA00006674"/>
    </source>
</evidence>